<keyword evidence="3" id="KW-0540">Nuclease</keyword>
<dbReference type="AlphaFoldDB" id="A0AAD8P0T9"/>
<dbReference type="GO" id="GO:0003676">
    <property type="term" value="F:nucleic acid binding"/>
    <property type="evidence" value="ECO:0007669"/>
    <property type="project" value="InterPro"/>
</dbReference>
<keyword evidence="5" id="KW-0378">Hydrolase</keyword>
<dbReference type="PROSITE" id="PS50879">
    <property type="entry name" value="RNASE_H_1"/>
    <property type="match status" value="1"/>
</dbReference>
<evidence type="ECO:0000313" key="9">
    <source>
        <dbReference type="Proteomes" id="UP001229421"/>
    </source>
</evidence>
<dbReference type="PANTHER" id="PTHR48475:SF2">
    <property type="entry name" value="RIBONUCLEASE H"/>
    <property type="match status" value="1"/>
</dbReference>
<dbReference type="GO" id="GO:0003964">
    <property type="term" value="F:RNA-directed DNA polymerase activity"/>
    <property type="evidence" value="ECO:0007669"/>
    <property type="project" value="UniProtKB-KW"/>
</dbReference>
<organism evidence="8 9">
    <name type="scientific">Tagetes erecta</name>
    <name type="common">African marigold</name>
    <dbReference type="NCBI Taxonomy" id="13708"/>
    <lineage>
        <taxon>Eukaryota</taxon>
        <taxon>Viridiplantae</taxon>
        <taxon>Streptophyta</taxon>
        <taxon>Embryophyta</taxon>
        <taxon>Tracheophyta</taxon>
        <taxon>Spermatophyta</taxon>
        <taxon>Magnoliopsida</taxon>
        <taxon>eudicotyledons</taxon>
        <taxon>Gunneridae</taxon>
        <taxon>Pentapetalae</taxon>
        <taxon>asterids</taxon>
        <taxon>campanulids</taxon>
        <taxon>Asterales</taxon>
        <taxon>Asteraceae</taxon>
        <taxon>Asteroideae</taxon>
        <taxon>Heliantheae alliance</taxon>
        <taxon>Tageteae</taxon>
        <taxon>Tagetes</taxon>
    </lineage>
</organism>
<gene>
    <name evidence="8" type="ORF">QVD17_16586</name>
</gene>
<feature type="domain" description="RNase H type-1" evidence="7">
    <location>
        <begin position="615"/>
        <end position="744"/>
    </location>
</feature>
<evidence type="ECO:0000313" key="8">
    <source>
        <dbReference type="EMBL" id="KAK1427879.1"/>
    </source>
</evidence>
<dbReference type="InterPro" id="IPR041373">
    <property type="entry name" value="RT_RNaseH"/>
</dbReference>
<sequence length="1089" mass="123196">MVGITSRVNNFKGTGTRNTFIDRRQQWNGNNRFQPYIRPAITNMVRNTESHPRFNQYTELIKTPRQILATEGAIFPVPPKQRPTANKNSNKFCEYHLDKGHDTNDCWVLKQEIEKAVKTCRLAYLIKTIKDGRGGPAVHKVIGMEISFPTIGPREVHEDPVIISAVLAGHQVRRIYLDNGSALEIMYFQCFQQLEEEVQRGRIFVENFTYDLFGSKGPFGAQYHFRSDSHQSTKGDCVYLHGAIKFPTPRGLVTMVTESGVQVAEIRHSTGDQKIEVGVDLSEETKQALWELLFDSLDVFAWQPSDMTGVPRKYAEHKLKVYDSKKPVQQKKRGMGAKRSKAVMAVVRKLVEAEILRPVHYQTWVANPVMDCYPLPDIDEKVDAVAGFRFKCFLDAYKGYHQIQMCKEDEDKTAFIIKEGVMVDSDCIWVNPSKVEVVLKMTAPKSVKDIMTLNGRLVAMQQFLSKAAEKSLPFMKREKKLYLYLAVAKSAVSSVLMVERIGVQILIYYVSRVLKDYEERYSVLEKLVLSLLYTSRRLRRYFQAHTMVVLTNQPIQQVLRKPKISGRLVKWAIELGPFEIEFKTRISFKGRVLADFLAEFTDGEESVACDNVASEIGEWVLHTDGASNDEGAGAGLILVSPEGDELTYALKLNFPSSNNEAEYEAFLVGLRLAHKVGAKRLKAHVDSLLIANQISGEYEAKDENMAKYLGRAKMLLQSFDIYEVVHVSRSKNKKTDSLSKLALVAFKHLSKDVRVEVLDKPSVQVTDVCVVDVIPDNWMVPIVEFIVHNKIPLDKAEARKMKVRSLQYQVLEGRLYKSTFLGPLLRCLDPEEASYVIREIHWGICGIHAGPQMVVAKVERANRSIVEGLKVRLSARGSSWADELAHVLWAHQTMPKTSTGETPFSLTYGTEAVVPVEIGMPTQRMLINEDNNEKSLRENLDLLEKRREVVAIREAKYKKKVEQYYNKRVAPCVFKEGDYVLRCNDASRVQSTGKMGPRWEGPYVIKAVVGKGAYVLNRRQVRAIEEPKHASGQSLALLDASATLATESLSCEQRCTGRVMKLLETPPAKAKVEELNKCETKNACAEIIP</sequence>
<dbReference type="PANTHER" id="PTHR48475">
    <property type="entry name" value="RIBONUCLEASE H"/>
    <property type="match status" value="1"/>
</dbReference>
<evidence type="ECO:0000259" key="7">
    <source>
        <dbReference type="PROSITE" id="PS50879"/>
    </source>
</evidence>
<dbReference type="Gene3D" id="3.30.420.10">
    <property type="entry name" value="Ribonuclease H-like superfamily/Ribonuclease H"/>
    <property type="match status" value="2"/>
</dbReference>
<evidence type="ECO:0000256" key="4">
    <source>
        <dbReference type="ARBA" id="ARBA00022759"/>
    </source>
</evidence>
<keyword evidence="4" id="KW-0255">Endonuclease</keyword>
<dbReference type="InterPro" id="IPR043502">
    <property type="entry name" value="DNA/RNA_pol_sf"/>
</dbReference>
<keyword evidence="6" id="KW-0695">RNA-directed DNA polymerase</keyword>
<dbReference type="InterPro" id="IPR002156">
    <property type="entry name" value="RNaseH_domain"/>
</dbReference>
<reference evidence="8" key="1">
    <citation type="journal article" date="2023" name="bioRxiv">
        <title>Improved chromosome-level genome assembly for marigold (Tagetes erecta).</title>
        <authorList>
            <person name="Jiang F."/>
            <person name="Yuan L."/>
            <person name="Wang S."/>
            <person name="Wang H."/>
            <person name="Xu D."/>
            <person name="Wang A."/>
            <person name="Fan W."/>
        </authorList>
    </citation>
    <scope>NUCLEOTIDE SEQUENCE</scope>
    <source>
        <strain evidence="8">WSJ</strain>
        <tissue evidence="8">Leaf</tissue>
    </source>
</reference>
<evidence type="ECO:0000256" key="1">
    <source>
        <dbReference type="ARBA" id="ARBA00022679"/>
    </source>
</evidence>
<comment type="caution">
    <text evidence="8">The sequence shown here is derived from an EMBL/GenBank/DDBJ whole genome shotgun (WGS) entry which is preliminary data.</text>
</comment>
<evidence type="ECO:0000256" key="6">
    <source>
        <dbReference type="ARBA" id="ARBA00022918"/>
    </source>
</evidence>
<dbReference type="Pfam" id="PF17917">
    <property type="entry name" value="RT_RNaseH"/>
    <property type="match status" value="1"/>
</dbReference>
<dbReference type="SUPFAM" id="SSF53098">
    <property type="entry name" value="Ribonuclease H-like"/>
    <property type="match status" value="2"/>
</dbReference>
<dbReference type="Proteomes" id="UP001229421">
    <property type="component" value="Unassembled WGS sequence"/>
</dbReference>
<evidence type="ECO:0000256" key="2">
    <source>
        <dbReference type="ARBA" id="ARBA00022695"/>
    </source>
</evidence>
<evidence type="ECO:0000256" key="3">
    <source>
        <dbReference type="ARBA" id="ARBA00022722"/>
    </source>
</evidence>
<dbReference type="SUPFAM" id="SSF56672">
    <property type="entry name" value="DNA/RNA polymerases"/>
    <property type="match status" value="1"/>
</dbReference>
<dbReference type="EMBL" id="JAUHHV010000004">
    <property type="protein sequence ID" value="KAK1427879.1"/>
    <property type="molecule type" value="Genomic_DNA"/>
</dbReference>
<protein>
    <recommendedName>
        <fullName evidence="7">RNase H type-1 domain-containing protein</fullName>
    </recommendedName>
</protein>
<name>A0AAD8P0T9_TARER</name>
<keyword evidence="1" id="KW-0808">Transferase</keyword>
<dbReference type="InterPro" id="IPR036397">
    <property type="entry name" value="RNaseH_sf"/>
</dbReference>
<dbReference type="CDD" id="cd09279">
    <property type="entry name" value="RNase_HI_like"/>
    <property type="match status" value="1"/>
</dbReference>
<proteinExistence type="predicted"/>
<dbReference type="GO" id="GO:0004523">
    <property type="term" value="F:RNA-DNA hybrid ribonuclease activity"/>
    <property type="evidence" value="ECO:0007669"/>
    <property type="project" value="InterPro"/>
</dbReference>
<accession>A0AAD8P0T9</accession>
<evidence type="ECO:0000256" key="5">
    <source>
        <dbReference type="ARBA" id="ARBA00022801"/>
    </source>
</evidence>
<keyword evidence="2" id="KW-0548">Nucleotidyltransferase</keyword>
<dbReference type="Pfam" id="PF13456">
    <property type="entry name" value="RVT_3"/>
    <property type="match status" value="1"/>
</dbReference>
<keyword evidence="9" id="KW-1185">Reference proteome</keyword>
<dbReference type="Gene3D" id="3.10.10.10">
    <property type="entry name" value="HIV Type 1 Reverse Transcriptase, subunit A, domain 1"/>
    <property type="match status" value="1"/>
</dbReference>
<dbReference type="InterPro" id="IPR012337">
    <property type="entry name" value="RNaseH-like_sf"/>
</dbReference>